<name>A0A222VQ68_9PSEU</name>
<dbReference type="InterPro" id="IPR036390">
    <property type="entry name" value="WH_DNA-bd_sf"/>
</dbReference>
<evidence type="ECO:0000313" key="5">
    <source>
        <dbReference type="EMBL" id="SDC31280.1"/>
    </source>
</evidence>
<dbReference type="STRING" id="530584.SAMN05421630_1011257"/>
<dbReference type="Gene3D" id="3.40.190.290">
    <property type="match status" value="1"/>
</dbReference>
<dbReference type="PANTHER" id="PTHR30346">
    <property type="entry name" value="TRANSCRIPTIONAL DUAL REGULATOR HCAR-RELATED"/>
    <property type="match status" value="1"/>
</dbReference>
<dbReference type="InterPro" id="IPR000847">
    <property type="entry name" value="LysR_HTH_N"/>
</dbReference>
<evidence type="ECO:0000256" key="4">
    <source>
        <dbReference type="ARBA" id="ARBA00023163"/>
    </source>
</evidence>
<gene>
    <name evidence="5" type="ORF">SAMN05421630_1011257</name>
</gene>
<comment type="similarity">
    <text evidence="1">Belongs to the LysR transcriptional regulatory family.</text>
</comment>
<dbReference type="Gene3D" id="1.10.10.10">
    <property type="entry name" value="Winged helix-like DNA-binding domain superfamily/Winged helix DNA-binding domain"/>
    <property type="match status" value="1"/>
</dbReference>
<dbReference type="Proteomes" id="UP000199494">
    <property type="component" value="Unassembled WGS sequence"/>
</dbReference>
<dbReference type="FunFam" id="1.10.10.10:FF:000001">
    <property type="entry name" value="LysR family transcriptional regulator"/>
    <property type="match status" value="1"/>
</dbReference>
<sequence length="297" mass="32959">MELRHLRYFVAVAAERSMSRAAEQLHLTQPSLSRQIRQLEQELGVVLFERTTTGTALTPGGAAFYHHARLLLRLAEASREAAHSAGEATREVVDLGIPPGLSPDWVVRLLGLLRDEVGRASVLITEANSAEQLRMVREGRLDLGLVHERPLQALTGTRLFSQPFGLAVRPDHPLAARTECTLRELHGLRILAHGREQVQAAHDALIVAAHERGVTPLWRFAQFSEHARSCAEATESDAVVLTENSARRLLPQWPWLRLAEDSVDLTTWLIWQPATRTVVTRVAEVISGLAEPVTVPR</sequence>
<dbReference type="GO" id="GO:0032993">
    <property type="term" value="C:protein-DNA complex"/>
    <property type="evidence" value="ECO:0007669"/>
    <property type="project" value="TreeGrafter"/>
</dbReference>
<keyword evidence="6" id="KW-1185">Reference proteome</keyword>
<evidence type="ECO:0000256" key="3">
    <source>
        <dbReference type="ARBA" id="ARBA00023125"/>
    </source>
</evidence>
<dbReference type="InterPro" id="IPR036388">
    <property type="entry name" value="WH-like_DNA-bd_sf"/>
</dbReference>
<evidence type="ECO:0000256" key="1">
    <source>
        <dbReference type="ARBA" id="ARBA00009437"/>
    </source>
</evidence>
<dbReference type="SUPFAM" id="SSF46785">
    <property type="entry name" value="Winged helix' DNA-binding domain"/>
    <property type="match status" value="1"/>
</dbReference>
<dbReference type="PRINTS" id="PR00039">
    <property type="entry name" value="HTHLYSR"/>
</dbReference>
<keyword evidence="2" id="KW-0805">Transcription regulation</keyword>
<dbReference type="SUPFAM" id="SSF53850">
    <property type="entry name" value="Periplasmic binding protein-like II"/>
    <property type="match status" value="1"/>
</dbReference>
<proteinExistence type="inferred from homology"/>
<accession>A0A222VQ68</accession>
<keyword evidence="4" id="KW-0804">Transcription</keyword>
<dbReference type="PANTHER" id="PTHR30346:SF28">
    <property type="entry name" value="HTH-TYPE TRANSCRIPTIONAL REGULATOR CYNR"/>
    <property type="match status" value="1"/>
</dbReference>
<dbReference type="GO" id="GO:0003700">
    <property type="term" value="F:DNA-binding transcription factor activity"/>
    <property type="evidence" value="ECO:0007669"/>
    <property type="project" value="InterPro"/>
</dbReference>
<dbReference type="Pfam" id="PF00126">
    <property type="entry name" value="HTH_1"/>
    <property type="match status" value="1"/>
</dbReference>
<evidence type="ECO:0000313" key="6">
    <source>
        <dbReference type="Proteomes" id="UP000199494"/>
    </source>
</evidence>
<dbReference type="KEGG" id="pmad:BAY61_14385"/>
<dbReference type="GO" id="GO:0003677">
    <property type="term" value="F:DNA binding"/>
    <property type="evidence" value="ECO:0007669"/>
    <property type="project" value="UniProtKB-KW"/>
</dbReference>
<organism evidence="5 6">
    <name type="scientific">Prauserella marina</name>
    <dbReference type="NCBI Taxonomy" id="530584"/>
    <lineage>
        <taxon>Bacteria</taxon>
        <taxon>Bacillati</taxon>
        <taxon>Actinomycetota</taxon>
        <taxon>Actinomycetes</taxon>
        <taxon>Pseudonocardiales</taxon>
        <taxon>Pseudonocardiaceae</taxon>
        <taxon>Prauserella</taxon>
    </lineage>
</organism>
<evidence type="ECO:0000256" key="2">
    <source>
        <dbReference type="ARBA" id="ARBA00023015"/>
    </source>
</evidence>
<dbReference type="PROSITE" id="PS50931">
    <property type="entry name" value="HTH_LYSR"/>
    <property type="match status" value="1"/>
</dbReference>
<keyword evidence="3 5" id="KW-0238">DNA-binding</keyword>
<dbReference type="EMBL" id="FMZE01000001">
    <property type="protein sequence ID" value="SDC31280.1"/>
    <property type="molecule type" value="Genomic_DNA"/>
</dbReference>
<dbReference type="AlphaFoldDB" id="A0A222VQ68"/>
<reference evidence="5 6" key="1">
    <citation type="submission" date="2016-10" db="EMBL/GenBank/DDBJ databases">
        <authorList>
            <person name="de Groot N.N."/>
        </authorList>
    </citation>
    <scope>NUCLEOTIDE SEQUENCE [LARGE SCALE GENOMIC DNA]</scope>
    <source>
        <strain evidence="5 6">CGMCC 4.5506</strain>
    </source>
</reference>
<protein>
    <submittedName>
        <fullName evidence="5">DNA-binding transcriptional regulator, LysR family</fullName>
    </submittedName>
</protein>
<dbReference type="OrthoDB" id="3181812at2"/>
<dbReference type="InterPro" id="IPR005119">
    <property type="entry name" value="LysR_subst-bd"/>
</dbReference>
<dbReference type="Pfam" id="PF03466">
    <property type="entry name" value="LysR_substrate"/>
    <property type="match status" value="1"/>
</dbReference>